<evidence type="ECO:0000256" key="3">
    <source>
        <dbReference type="ARBA" id="ARBA00022801"/>
    </source>
</evidence>
<comment type="subunit">
    <text evidence="5">Heterooligomer composed of large and small subunits.</text>
</comment>
<comment type="subcellular location">
    <subcellularLocation>
        <location evidence="5 6">Cytoplasm</location>
    </subcellularLocation>
</comment>
<dbReference type="EMBL" id="CAJNBJ010000016">
    <property type="protein sequence ID" value="CAE6757185.1"/>
    <property type="molecule type" value="Genomic_DNA"/>
</dbReference>
<keyword evidence="1 5" id="KW-0963">Cytoplasm</keyword>
<dbReference type="EC" id="3.1.11.6" evidence="5"/>
<evidence type="ECO:0000256" key="5">
    <source>
        <dbReference type="HAMAP-Rule" id="MF_00378"/>
    </source>
</evidence>
<keyword evidence="2 5" id="KW-0540">Nuclease</keyword>
<evidence type="ECO:0000259" key="8">
    <source>
        <dbReference type="Pfam" id="PF13742"/>
    </source>
</evidence>
<evidence type="ECO:0000256" key="4">
    <source>
        <dbReference type="ARBA" id="ARBA00022839"/>
    </source>
</evidence>
<protein>
    <recommendedName>
        <fullName evidence="5">Exodeoxyribonuclease 7 large subunit</fullName>
        <ecNumber evidence="5">3.1.11.6</ecNumber>
    </recommendedName>
    <alternativeName>
        <fullName evidence="5">Exodeoxyribonuclease VII large subunit</fullName>
        <shortName evidence="5">Exonuclease VII large subunit</shortName>
    </alternativeName>
</protein>
<dbReference type="RefSeq" id="WP_213042619.1">
    <property type="nucleotide sequence ID" value="NZ_CAJNBJ010000016.1"/>
</dbReference>
<dbReference type="CDD" id="cd04489">
    <property type="entry name" value="ExoVII_LU_OBF"/>
    <property type="match status" value="1"/>
</dbReference>
<comment type="catalytic activity">
    <reaction evidence="5 6">
        <text>Exonucleolytic cleavage in either 5'- to 3'- or 3'- to 5'-direction to yield nucleoside 5'-phosphates.</text>
        <dbReference type="EC" id="3.1.11.6"/>
    </reaction>
</comment>
<evidence type="ECO:0000313" key="9">
    <source>
        <dbReference type="EMBL" id="CAE6757185.1"/>
    </source>
</evidence>
<comment type="similarity">
    <text evidence="5 6">Belongs to the XseA family.</text>
</comment>
<dbReference type="Pfam" id="PF13742">
    <property type="entry name" value="tRNA_anti_2"/>
    <property type="match status" value="1"/>
</dbReference>
<comment type="function">
    <text evidence="5">Bidirectionally degrades single-stranded DNA into large acid-insoluble oligonucleotides, which are then degraded further into small acid-soluble oligonucleotides.</text>
</comment>
<dbReference type="PANTHER" id="PTHR30008">
    <property type="entry name" value="EXODEOXYRIBONUCLEASE 7 LARGE SUBUNIT"/>
    <property type="match status" value="1"/>
</dbReference>
<evidence type="ECO:0000256" key="6">
    <source>
        <dbReference type="RuleBase" id="RU004355"/>
    </source>
</evidence>
<reference evidence="9 10" key="1">
    <citation type="submission" date="2021-02" db="EMBL/GenBank/DDBJ databases">
        <authorList>
            <person name="Han P."/>
        </authorList>
    </citation>
    <scope>NUCLEOTIDE SEQUENCE [LARGE SCALE GENOMIC DNA]</scope>
    <source>
        <strain evidence="9">Candidatus Nitrospira sp. ZN2</strain>
    </source>
</reference>
<name>A0ABN7LP02_9BACT</name>
<evidence type="ECO:0000259" key="7">
    <source>
        <dbReference type="Pfam" id="PF02601"/>
    </source>
</evidence>
<keyword evidence="10" id="KW-1185">Reference proteome</keyword>
<gene>
    <name evidence="5 9" type="primary">xseA</name>
    <name evidence="9" type="ORF">NSPZN2_30462</name>
</gene>
<dbReference type="HAMAP" id="MF_00378">
    <property type="entry name" value="Exonuc_7_L"/>
    <property type="match status" value="1"/>
</dbReference>
<evidence type="ECO:0000256" key="2">
    <source>
        <dbReference type="ARBA" id="ARBA00022722"/>
    </source>
</evidence>
<accession>A0ABN7LP02</accession>
<dbReference type="InterPro" id="IPR025824">
    <property type="entry name" value="OB-fold_nuc-bd_dom"/>
</dbReference>
<dbReference type="Pfam" id="PF02601">
    <property type="entry name" value="Exonuc_VII_L"/>
    <property type="match status" value="1"/>
</dbReference>
<evidence type="ECO:0000313" key="10">
    <source>
        <dbReference type="Proteomes" id="UP000675880"/>
    </source>
</evidence>
<dbReference type="GO" id="GO:0008855">
    <property type="term" value="F:exodeoxyribonuclease VII activity"/>
    <property type="evidence" value="ECO:0007669"/>
    <property type="project" value="UniProtKB-EC"/>
</dbReference>
<dbReference type="PANTHER" id="PTHR30008:SF0">
    <property type="entry name" value="EXODEOXYRIBONUCLEASE 7 LARGE SUBUNIT"/>
    <property type="match status" value="1"/>
</dbReference>
<keyword evidence="3 5" id="KW-0378">Hydrolase</keyword>
<keyword evidence="4 5" id="KW-0269">Exonuclease</keyword>
<comment type="caution">
    <text evidence="9">The sequence shown here is derived from an EMBL/GenBank/DDBJ whole genome shotgun (WGS) entry which is preliminary data.</text>
</comment>
<dbReference type="NCBIfam" id="TIGR00237">
    <property type="entry name" value="xseA"/>
    <property type="match status" value="1"/>
</dbReference>
<sequence length="452" mass="49491">MTGHNLSLPLLLSVSDVTRLIRESLEDQFREVWVEGEISNLRAPTSGHLYFTLKDAQSQLRGVLFRSGVERLRFALQEGLAVVARGRISVYEPRGEYQLIVDALEPKGLGALQLAFEQLKERLSAEGLFEEARKRPLPEFPRTVGVVTSPTGAAIRDIVAVLRRRCPVVDILVAPVPVQGEGAGEHIAAAIHALNEMPQVDVLIVGRGGGASEDLWAFNEEAVVRAIARSRVPVVSAVGHEIDVTLADFAADYRAPTPSAAAEAVVPVLDEILARLGELDGRLRRLVDTGIQMQRHRLDRLIGGLGEMRFRVQAQAQHLDDLHDRVTRTLTERLTALHRGVVEHRHALLSLGPHNRIRASLVLLPQLSRRLEQEARRGIVSRRQSVAARVAALDALSPLATLSRGFSVIRTVPEGKMVRKSSDVTVGQTVQARLAEGQLVCVVSDVIRQSAS</sequence>
<feature type="domain" description="OB-fold nucleic acid binding" evidence="8">
    <location>
        <begin position="12"/>
        <end position="104"/>
    </location>
</feature>
<proteinExistence type="inferred from homology"/>
<dbReference type="Proteomes" id="UP000675880">
    <property type="component" value="Unassembled WGS sequence"/>
</dbReference>
<dbReference type="InterPro" id="IPR020579">
    <property type="entry name" value="Exonuc_VII_lsu_C"/>
</dbReference>
<dbReference type="InterPro" id="IPR003753">
    <property type="entry name" value="Exonuc_VII_L"/>
</dbReference>
<feature type="domain" description="Exonuclease VII large subunit C-terminal" evidence="7">
    <location>
        <begin position="128"/>
        <end position="441"/>
    </location>
</feature>
<evidence type="ECO:0000256" key="1">
    <source>
        <dbReference type="ARBA" id="ARBA00022490"/>
    </source>
</evidence>
<organism evidence="9 10">
    <name type="scientific">Nitrospira defluvii</name>
    <dbReference type="NCBI Taxonomy" id="330214"/>
    <lineage>
        <taxon>Bacteria</taxon>
        <taxon>Pseudomonadati</taxon>
        <taxon>Nitrospirota</taxon>
        <taxon>Nitrospiria</taxon>
        <taxon>Nitrospirales</taxon>
        <taxon>Nitrospiraceae</taxon>
        <taxon>Nitrospira</taxon>
    </lineage>
</organism>